<dbReference type="InterPro" id="IPR051267">
    <property type="entry name" value="STEAP_metalloreductase"/>
</dbReference>
<evidence type="ECO:0000259" key="2">
    <source>
        <dbReference type="Pfam" id="PF03807"/>
    </source>
</evidence>
<dbReference type="Proteomes" id="UP001157160">
    <property type="component" value="Unassembled WGS sequence"/>
</dbReference>
<evidence type="ECO:0000256" key="1">
    <source>
        <dbReference type="ARBA" id="ARBA00023002"/>
    </source>
</evidence>
<name>A0AA37XDH1_9MICO</name>
<proteinExistence type="predicted"/>
<feature type="domain" description="Pyrroline-5-carboxylate reductase catalytic N-terminal" evidence="2">
    <location>
        <begin position="4"/>
        <end position="92"/>
    </location>
</feature>
<accession>A0AA37XDH1</accession>
<evidence type="ECO:0000313" key="3">
    <source>
        <dbReference type="EMBL" id="GMA29702.1"/>
    </source>
</evidence>
<dbReference type="AlphaFoldDB" id="A0AA37XDH1"/>
<dbReference type="EMBL" id="BSUL01000001">
    <property type="protein sequence ID" value="GMA29702.1"/>
    <property type="molecule type" value="Genomic_DNA"/>
</dbReference>
<dbReference type="Pfam" id="PF03807">
    <property type="entry name" value="F420_oxidored"/>
    <property type="match status" value="1"/>
</dbReference>
<gene>
    <name evidence="3" type="ORF">GCM10025874_29550</name>
</gene>
<dbReference type="InterPro" id="IPR036291">
    <property type="entry name" value="NAD(P)-bd_dom_sf"/>
</dbReference>
<sequence length="211" mass="21579">MSSIAILGAGRVGTSLARAALAAGDDVTVAASGDPARIRLIVEMLAPGARAATAAEAVDGADLVVLAVPMHEFRTVDPAILAGRVVIDLMNQWEPVDGPLPELDAAEDGSSTIVQRHFTGTRLVKTLNQLGYHELEEDARAAGHQRRRALGVAGDDAEAVAVVSAFVDRIGFDPVPVGPLAAGAALQPGGPVFGVFHDAESLAAAVERVAA</sequence>
<organism evidence="3 4">
    <name type="scientific">Arenivirga flava</name>
    <dbReference type="NCBI Taxonomy" id="1930060"/>
    <lineage>
        <taxon>Bacteria</taxon>
        <taxon>Bacillati</taxon>
        <taxon>Actinomycetota</taxon>
        <taxon>Actinomycetes</taxon>
        <taxon>Micrococcales</taxon>
        <taxon>Microbacteriaceae</taxon>
        <taxon>Arenivirga</taxon>
    </lineage>
</organism>
<dbReference type="SUPFAM" id="SSF51735">
    <property type="entry name" value="NAD(P)-binding Rossmann-fold domains"/>
    <property type="match status" value="1"/>
</dbReference>
<dbReference type="GO" id="GO:0016491">
    <property type="term" value="F:oxidoreductase activity"/>
    <property type="evidence" value="ECO:0007669"/>
    <property type="project" value="UniProtKB-KW"/>
</dbReference>
<protein>
    <recommendedName>
        <fullName evidence="2">Pyrroline-5-carboxylate reductase catalytic N-terminal domain-containing protein</fullName>
    </recommendedName>
</protein>
<dbReference type="PANTHER" id="PTHR14239">
    <property type="entry name" value="DUDULIN-RELATED"/>
    <property type="match status" value="1"/>
</dbReference>
<reference evidence="3 4" key="1">
    <citation type="journal article" date="2014" name="Int. J. Syst. Evol. Microbiol.">
        <title>Complete genome sequence of Corynebacterium casei LMG S-19264T (=DSM 44701T), isolated from a smear-ripened cheese.</title>
        <authorList>
            <consortium name="US DOE Joint Genome Institute (JGI-PGF)"/>
            <person name="Walter F."/>
            <person name="Albersmeier A."/>
            <person name="Kalinowski J."/>
            <person name="Ruckert C."/>
        </authorList>
    </citation>
    <scope>NUCLEOTIDE SEQUENCE [LARGE SCALE GENOMIC DNA]</scope>
    <source>
        <strain evidence="3 4">NBRC 112289</strain>
    </source>
</reference>
<comment type="caution">
    <text evidence="3">The sequence shown here is derived from an EMBL/GenBank/DDBJ whole genome shotgun (WGS) entry which is preliminary data.</text>
</comment>
<dbReference type="RefSeq" id="WP_284234042.1">
    <property type="nucleotide sequence ID" value="NZ_BSUL01000001.1"/>
</dbReference>
<dbReference type="InterPro" id="IPR028939">
    <property type="entry name" value="P5C_Rdtase_cat_N"/>
</dbReference>
<keyword evidence="4" id="KW-1185">Reference proteome</keyword>
<evidence type="ECO:0000313" key="4">
    <source>
        <dbReference type="Proteomes" id="UP001157160"/>
    </source>
</evidence>
<keyword evidence="1" id="KW-0560">Oxidoreductase</keyword>
<dbReference type="Gene3D" id="3.40.50.720">
    <property type="entry name" value="NAD(P)-binding Rossmann-like Domain"/>
    <property type="match status" value="1"/>
</dbReference>